<keyword evidence="2" id="KW-1185">Reference proteome</keyword>
<dbReference type="EMBL" id="MW057857">
    <property type="protein sequence ID" value="QPB12144.1"/>
    <property type="molecule type" value="Genomic_DNA"/>
</dbReference>
<dbReference type="GeneID" id="65132491"/>
<evidence type="ECO:0000313" key="2">
    <source>
        <dbReference type="Proteomes" id="UP000663042"/>
    </source>
</evidence>
<sequence>MEVIYKTFNGTARTDLILRGERANLLKFDQSHILGEVLKVTPVHNLTNRLIDLYIVFNNKEATVIKEVTSYEIRGEYGEYKDSCELYLLPPIPKGPAWKAEQQLLSEHSAEIIRLFNSYEDLDEKKLDEIHTRHEKLEREAREAARIEFAKSFSAAKDQLISWIKPLGWSIVQ</sequence>
<dbReference type="KEGG" id="vg:65132491"/>
<dbReference type="RefSeq" id="YP_010113931.1">
    <property type="nucleotide sequence ID" value="NC_055910.1"/>
</dbReference>
<dbReference type="Proteomes" id="UP000663042">
    <property type="component" value="Segment"/>
</dbReference>
<name>A0A873WTE0_9CAUD</name>
<evidence type="ECO:0000313" key="1">
    <source>
        <dbReference type="EMBL" id="QPB12144.1"/>
    </source>
</evidence>
<reference evidence="1 2" key="1">
    <citation type="submission" date="2020-10" db="EMBL/GenBank/DDBJ databases">
        <title>Novel bacteriophages targeting Providencia spp. as potential agents for phage therapy.</title>
        <authorList>
            <person name="Rakov C."/>
            <person name="Alkalay-Oren S."/>
            <person name="Coppenhagen-Glazer S."/>
            <person name="Hazan R."/>
        </authorList>
    </citation>
    <scope>NUCLEOTIDE SEQUENCE [LARGE SCALE GENOMIC DNA]</scope>
</reference>
<proteinExistence type="predicted"/>
<accession>A0A873WTE0</accession>
<protein>
    <submittedName>
        <fullName evidence="1">Uncharacterized protein</fullName>
    </submittedName>
</protein>
<organism evidence="1 2">
    <name type="scientific">Providencia phage PSTCR5</name>
    <dbReference type="NCBI Taxonomy" id="2783547"/>
    <lineage>
        <taxon>Viruses</taxon>
        <taxon>Duplodnaviria</taxon>
        <taxon>Heunggongvirae</taxon>
        <taxon>Uroviricota</taxon>
        <taxon>Caudoviricetes</taxon>
        <taxon>Demerecviridae</taxon>
        <taxon>Priunavirus</taxon>
        <taxon>Priunavirus PSTCR5</taxon>
    </lineage>
</organism>